<dbReference type="Pfam" id="PF07690">
    <property type="entry name" value="MFS_1"/>
    <property type="match status" value="1"/>
</dbReference>
<evidence type="ECO:0000256" key="3">
    <source>
        <dbReference type="ARBA" id="ARBA00022692"/>
    </source>
</evidence>
<dbReference type="InterPro" id="IPR001958">
    <property type="entry name" value="Tet-R_TetA/multi-R_MdtG-like"/>
</dbReference>
<dbReference type="GO" id="GO:0022857">
    <property type="term" value="F:transmembrane transporter activity"/>
    <property type="evidence" value="ECO:0007669"/>
    <property type="project" value="InterPro"/>
</dbReference>
<feature type="transmembrane region" description="Helical" evidence="6">
    <location>
        <begin position="60"/>
        <end position="81"/>
    </location>
</feature>
<keyword evidence="3 6" id="KW-0812">Transmembrane</keyword>
<dbReference type="InterPro" id="IPR053200">
    <property type="entry name" value="YfmO-like"/>
</dbReference>
<comment type="caution">
    <text evidence="8">The sequence shown here is derived from an EMBL/GenBank/DDBJ whole genome shotgun (WGS) entry which is preliminary data.</text>
</comment>
<evidence type="ECO:0000256" key="4">
    <source>
        <dbReference type="ARBA" id="ARBA00022989"/>
    </source>
</evidence>
<evidence type="ECO:0000313" key="8">
    <source>
        <dbReference type="EMBL" id="GGJ11693.1"/>
    </source>
</evidence>
<proteinExistence type="predicted"/>
<dbReference type="InterPro" id="IPR020846">
    <property type="entry name" value="MFS_dom"/>
</dbReference>
<keyword evidence="5 6" id="KW-0472">Membrane</keyword>
<sequence>MRIILDAEEWGRMRLREMFPPAVWATAFAALIAFMGIGLVDPLLPLIAREMGANKFEVEWLFTSYIAVMALAMLLSGVLSVRFGSRRVMLLGLCLVVVFATLSGFAPNIPFLAAVRAGWGLGNAFFTSTALSIIVGSSLAGMSAAITLYEAALGLGIASGPLLGGFLGSIKWRYPFFGTGLLMFIALVFTFLLVQEPKQKEPPRGTRDLFRAMRHPAVLTNSLIGLVYSFCFFTILAYSPLTLRGLDSIRLGYTYFAWGVLVGISSVFVVNWLRPLLGPVRLLQANLLCLVAVFVAAAWVHGRGLLWVIIVSGFFCGIANAMFTTLAMEVSPFSRSISSGAYNFVRWTGAAVAPILAGWLGDTYGAQVPFWVAAALLALGLLGLVWFGPVLEQGLAENAPQEGHGHAPRAHKPARV</sequence>
<dbReference type="Gene3D" id="1.20.1250.20">
    <property type="entry name" value="MFS general substrate transporter like domains"/>
    <property type="match status" value="1"/>
</dbReference>
<feature type="transmembrane region" description="Helical" evidence="6">
    <location>
        <begin position="253"/>
        <end position="273"/>
    </location>
</feature>
<feature type="transmembrane region" description="Helical" evidence="6">
    <location>
        <begin position="215"/>
        <end position="241"/>
    </location>
</feature>
<dbReference type="InterPro" id="IPR011701">
    <property type="entry name" value="MFS"/>
</dbReference>
<organism evidence="8 9">
    <name type="scientific">Alicyclobacillus cellulosilyticus</name>
    <dbReference type="NCBI Taxonomy" id="1003997"/>
    <lineage>
        <taxon>Bacteria</taxon>
        <taxon>Bacillati</taxon>
        <taxon>Bacillota</taxon>
        <taxon>Bacilli</taxon>
        <taxon>Bacillales</taxon>
        <taxon>Alicyclobacillaceae</taxon>
        <taxon>Alicyclobacillus</taxon>
    </lineage>
</organism>
<dbReference type="Proteomes" id="UP000637695">
    <property type="component" value="Unassembled WGS sequence"/>
</dbReference>
<comment type="subcellular location">
    <subcellularLocation>
        <location evidence="1">Cell membrane</location>
        <topology evidence="1">Multi-pass membrane protein</topology>
    </subcellularLocation>
</comment>
<keyword evidence="4 6" id="KW-1133">Transmembrane helix</keyword>
<evidence type="ECO:0000256" key="2">
    <source>
        <dbReference type="ARBA" id="ARBA00022448"/>
    </source>
</evidence>
<feature type="transmembrane region" description="Helical" evidence="6">
    <location>
        <begin position="176"/>
        <end position="194"/>
    </location>
</feature>
<evidence type="ECO:0000256" key="1">
    <source>
        <dbReference type="ARBA" id="ARBA00004651"/>
    </source>
</evidence>
<dbReference type="CDD" id="cd17474">
    <property type="entry name" value="MFS_YfmO_like"/>
    <property type="match status" value="1"/>
</dbReference>
<evidence type="ECO:0000259" key="7">
    <source>
        <dbReference type="PROSITE" id="PS50850"/>
    </source>
</evidence>
<feature type="transmembrane region" description="Helical" evidence="6">
    <location>
        <begin position="151"/>
        <end position="170"/>
    </location>
</feature>
<feature type="domain" description="Major facilitator superfamily (MFS) profile" evidence="7">
    <location>
        <begin position="22"/>
        <end position="392"/>
    </location>
</feature>
<dbReference type="InterPro" id="IPR036259">
    <property type="entry name" value="MFS_trans_sf"/>
</dbReference>
<evidence type="ECO:0000256" key="5">
    <source>
        <dbReference type="ARBA" id="ARBA00023136"/>
    </source>
</evidence>
<dbReference type="AlphaFoldDB" id="A0A917NMC2"/>
<feature type="transmembrane region" description="Helical" evidence="6">
    <location>
        <begin position="366"/>
        <end position="387"/>
    </location>
</feature>
<dbReference type="SUPFAM" id="SSF103473">
    <property type="entry name" value="MFS general substrate transporter"/>
    <property type="match status" value="1"/>
</dbReference>
<dbReference type="PANTHER" id="PTHR43683:SF1">
    <property type="entry name" value="MULTIDRUG EFFLUX PROTEIN YFMO"/>
    <property type="match status" value="1"/>
</dbReference>
<feature type="transmembrane region" description="Helical" evidence="6">
    <location>
        <begin position="280"/>
        <end position="300"/>
    </location>
</feature>
<gene>
    <name evidence="8" type="ORF">GCM10010885_21230</name>
</gene>
<evidence type="ECO:0000313" key="9">
    <source>
        <dbReference type="Proteomes" id="UP000637695"/>
    </source>
</evidence>
<reference evidence="8" key="2">
    <citation type="submission" date="2020-09" db="EMBL/GenBank/DDBJ databases">
        <authorList>
            <person name="Sun Q."/>
            <person name="Ohkuma M."/>
        </authorList>
    </citation>
    <scope>NUCLEOTIDE SEQUENCE</scope>
    <source>
        <strain evidence="8">JCM 18487</strain>
    </source>
</reference>
<feature type="transmembrane region" description="Helical" evidence="6">
    <location>
        <begin position="340"/>
        <end position="360"/>
    </location>
</feature>
<name>A0A917NMC2_9BACL</name>
<keyword evidence="2" id="KW-0813">Transport</keyword>
<feature type="transmembrane region" description="Helical" evidence="6">
    <location>
        <begin position="21"/>
        <end position="40"/>
    </location>
</feature>
<dbReference type="GO" id="GO:0005886">
    <property type="term" value="C:plasma membrane"/>
    <property type="evidence" value="ECO:0007669"/>
    <property type="project" value="UniProtKB-SubCell"/>
</dbReference>
<dbReference type="PRINTS" id="PR01035">
    <property type="entry name" value="TCRTETA"/>
</dbReference>
<evidence type="ECO:0000256" key="6">
    <source>
        <dbReference type="SAM" id="Phobius"/>
    </source>
</evidence>
<dbReference type="RefSeq" id="WP_229776820.1">
    <property type="nucleotide sequence ID" value="NZ_BMOY01000039.1"/>
</dbReference>
<feature type="transmembrane region" description="Helical" evidence="6">
    <location>
        <begin position="306"/>
        <end position="328"/>
    </location>
</feature>
<protein>
    <submittedName>
        <fullName evidence="8">MFS transporter</fullName>
    </submittedName>
</protein>
<dbReference type="EMBL" id="BMOY01000039">
    <property type="protein sequence ID" value="GGJ11693.1"/>
    <property type="molecule type" value="Genomic_DNA"/>
</dbReference>
<dbReference type="PROSITE" id="PS50850">
    <property type="entry name" value="MFS"/>
    <property type="match status" value="1"/>
</dbReference>
<keyword evidence="9" id="KW-1185">Reference proteome</keyword>
<reference evidence="8" key="1">
    <citation type="journal article" date="2014" name="Int. J. Syst. Evol. Microbiol.">
        <title>Complete genome sequence of Corynebacterium casei LMG S-19264T (=DSM 44701T), isolated from a smear-ripened cheese.</title>
        <authorList>
            <consortium name="US DOE Joint Genome Institute (JGI-PGF)"/>
            <person name="Walter F."/>
            <person name="Albersmeier A."/>
            <person name="Kalinowski J."/>
            <person name="Ruckert C."/>
        </authorList>
    </citation>
    <scope>NUCLEOTIDE SEQUENCE</scope>
    <source>
        <strain evidence="8">JCM 18487</strain>
    </source>
</reference>
<accession>A0A917NMC2</accession>
<feature type="transmembrane region" description="Helical" evidence="6">
    <location>
        <begin position="88"/>
        <end position="106"/>
    </location>
</feature>
<dbReference type="PANTHER" id="PTHR43683">
    <property type="entry name" value="MULTIDRUG EFFLUX PROTEIN YFMO"/>
    <property type="match status" value="1"/>
</dbReference>